<dbReference type="SUPFAM" id="SSF56436">
    <property type="entry name" value="C-type lectin-like"/>
    <property type="match status" value="1"/>
</dbReference>
<dbReference type="InterPro" id="IPR016186">
    <property type="entry name" value="C-type_lectin-like/link_sf"/>
</dbReference>
<dbReference type="Pfam" id="PF07588">
    <property type="entry name" value="DUF1554"/>
    <property type="match status" value="1"/>
</dbReference>
<gene>
    <name evidence="2" type="ORF">SAMN02745121_07317</name>
</gene>
<protein>
    <recommendedName>
        <fullName evidence="1">DUF1554 domain-containing protein</fullName>
    </recommendedName>
</protein>
<organism evidence="2 3">
    <name type="scientific">Nannocystis exedens</name>
    <dbReference type="NCBI Taxonomy" id="54"/>
    <lineage>
        <taxon>Bacteria</taxon>
        <taxon>Pseudomonadati</taxon>
        <taxon>Myxococcota</taxon>
        <taxon>Polyangia</taxon>
        <taxon>Nannocystales</taxon>
        <taxon>Nannocystaceae</taxon>
        <taxon>Nannocystis</taxon>
    </lineage>
</organism>
<sequence>MTNAKFTGNLGGLSGADEECALAADAVKLPNAGSFKAWLSNGSNWPAKRLDTAYSGMYVLTDGTVVAENGWADLTDGELLHPVDLSETKMKVNAAPWTNTKADGTSVGASHCESWTEEMMPQIVGAFGSTNATDARWTDAMGTSSCTGEFPLYCIEDL</sequence>
<dbReference type="AlphaFoldDB" id="A0A1I2GJC3"/>
<dbReference type="Proteomes" id="UP000199400">
    <property type="component" value="Unassembled WGS sequence"/>
</dbReference>
<reference evidence="3" key="1">
    <citation type="submission" date="2016-10" db="EMBL/GenBank/DDBJ databases">
        <authorList>
            <person name="Varghese N."/>
            <person name="Submissions S."/>
        </authorList>
    </citation>
    <scope>NUCLEOTIDE SEQUENCE [LARGE SCALE GENOMIC DNA]</scope>
    <source>
        <strain evidence="3">ATCC 25963</strain>
    </source>
</reference>
<feature type="domain" description="DUF1554" evidence="1">
    <location>
        <begin position="5"/>
        <end position="132"/>
    </location>
</feature>
<dbReference type="EMBL" id="FOMX01000032">
    <property type="protein sequence ID" value="SFF16836.1"/>
    <property type="molecule type" value="Genomic_DNA"/>
</dbReference>
<keyword evidence="3" id="KW-1185">Reference proteome</keyword>
<proteinExistence type="predicted"/>
<dbReference type="InterPro" id="IPR011448">
    <property type="entry name" value="DUF1554"/>
</dbReference>
<dbReference type="Gene3D" id="3.10.100.10">
    <property type="entry name" value="Mannose-Binding Protein A, subunit A"/>
    <property type="match status" value="1"/>
</dbReference>
<evidence type="ECO:0000259" key="1">
    <source>
        <dbReference type="Pfam" id="PF07588"/>
    </source>
</evidence>
<evidence type="ECO:0000313" key="2">
    <source>
        <dbReference type="EMBL" id="SFF16836.1"/>
    </source>
</evidence>
<dbReference type="InterPro" id="IPR016187">
    <property type="entry name" value="CTDL_fold"/>
</dbReference>
<accession>A0A1I2GJC3</accession>
<name>A0A1I2GJC3_9BACT</name>
<evidence type="ECO:0000313" key="3">
    <source>
        <dbReference type="Proteomes" id="UP000199400"/>
    </source>
</evidence>